<feature type="domain" description="Ysc84 actin-binding" evidence="2">
    <location>
        <begin position="83"/>
        <end position="220"/>
    </location>
</feature>
<organism evidence="3 4">
    <name type="scientific">Chlorella ohadii</name>
    <dbReference type="NCBI Taxonomy" id="2649997"/>
    <lineage>
        <taxon>Eukaryota</taxon>
        <taxon>Viridiplantae</taxon>
        <taxon>Chlorophyta</taxon>
        <taxon>core chlorophytes</taxon>
        <taxon>Trebouxiophyceae</taxon>
        <taxon>Chlorellales</taxon>
        <taxon>Chlorellaceae</taxon>
        <taxon>Chlorella clade</taxon>
        <taxon>Chlorella</taxon>
    </lineage>
</organism>
<evidence type="ECO:0000256" key="1">
    <source>
        <dbReference type="SAM" id="MobiDB-lite"/>
    </source>
</evidence>
<dbReference type="InterPro" id="IPR007461">
    <property type="entry name" value="Ysc84_actin-binding"/>
</dbReference>
<proteinExistence type="predicted"/>
<dbReference type="GO" id="GO:0035091">
    <property type="term" value="F:phosphatidylinositol binding"/>
    <property type="evidence" value="ECO:0007669"/>
    <property type="project" value="TreeGrafter"/>
</dbReference>
<gene>
    <name evidence="3" type="ORF">COHA_004693</name>
</gene>
<dbReference type="PANTHER" id="PTHR15629">
    <property type="entry name" value="SH3YL1 PROTEIN"/>
    <property type="match status" value="1"/>
</dbReference>
<dbReference type="AlphaFoldDB" id="A0AAD5H2K1"/>
<dbReference type="PANTHER" id="PTHR15629:SF2">
    <property type="entry name" value="SH3 DOMAIN-CONTAINING YSC84-LIKE PROTEIN 1"/>
    <property type="match status" value="1"/>
</dbReference>
<dbReference type="InterPro" id="IPR051702">
    <property type="entry name" value="SH3_domain_YSC84-like"/>
</dbReference>
<dbReference type="EMBL" id="JADXDR010000062">
    <property type="protein sequence ID" value="KAI7841521.1"/>
    <property type="molecule type" value="Genomic_DNA"/>
</dbReference>
<comment type="caution">
    <text evidence="3">The sequence shown here is derived from an EMBL/GenBank/DDBJ whole genome shotgun (WGS) entry which is preliminary data.</text>
</comment>
<evidence type="ECO:0000313" key="3">
    <source>
        <dbReference type="EMBL" id="KAI7841521.1"/>
    </source>
</evidence>
<protein>
    <recommendedName>
        <fullName evidence="2">Ysc84 actin-binding domain-containing protein</fullName>
    </recommendedName>
</protein>
<evidence type="ECO:0000259" key="2">
    <source>
        <dbReference type="Pfam" id="PF04366"/>
    </source>
</evidence>
<reference evidence="3" key="1">
    <citation type="submission" date="2020-11" db="EMBL/GenBank/DDBJ databases">
        <title>Chlorella ohadii genome sequencing and assembly.</title>
        <authorList>
            <person name="Murik O."/>
            <person name="Treves H."/>
            <person name="Kedem I."/>
            <person name="Shotland Y."/>
            <person name="Kaplan A."/>
        </authorList>
    </citation>
    <scope>NUCLEOTIDE SEQUENCE</scope>
    <source>
        <strain evidence="3">1</strain>
    </source>
</reference>
<accession>A0AAD5H2K1</accession>
<feature type="region of interest" description="Disordered" evidence="1">
    <location>
        <begin position="249"/>
        <end position="269"/>
    </location>
</feature>
<name>A0AAD5H2K1_9CHLO</name>
<dbReference type="Proteomes" id="UP001205105">
    <property type="component" value="Unassembled WGS sequence"/>
</dbReference>
<dbReference type="CDD" id="cd11524">
    <property type="entry name" value="SYLF"/>
    <property type="match status" value="1"/>
</dbReference>
<keyword evidence="4" id="KW-1185">Reference proteome</keyword>
<dbReference type="Pfam" id="PF04366">
    <property type="entry name" value="Ysc84"/>
    <property type="match status" value="1"/>
</dbReference>
<evidence type="ECO:0000313" key="4">
    <source>
        <dbReference type="Proteomes" id="UP001205105"/>
    </source>
</evidence>
<sequence length="355" mass="37268">MRLAKRCNKALAVLERLQRPGTRSCGDGKEALPPAALRTCKALVFWHQRKAGILAGWDWGSGCLIRRHQDGTWGAPVFLRLRGGSLGLTLGLQRLQSVSVLQTERQVQEFVRDHASLSVDATMPSAYVDPLAHDEPVIKTLKHSDVSLPPGVPEPYTARLSDGLIYDISLRAGLMYVDDALNAAVYGPSQDGEPVTATQILAGLVDPPREFSPLFKALDELAGTANLTRRTISKYEIARALSMGKKSFAKMSSGSSKTGGRTSGGLSPSGSMCPLPGGSPTSTLQAAAAGGAAAALLETSAEEGCGGGSLFGGNSKLFGEVDIGFVELHTYEQQEAEELAAEAAAEPAVAQPALA</sequence>